<organism evidence="1 2">
    <name type="scientific">Rubellicoccus peritrichatus</name>
    <dbReference type="NCBI Taxonomy" id="3080537"/>
    <lineage>
        <taxon>Bacteria</taxon>
        <taxon>Pseudomonadati</taxon>
        <taxon>Verrucomicrobiota</taxon>
        <taxon>Opitutia</taxon>
        <taxon>Puniceicoccales</taxon>
        <taxon>Cerasicoccaceae</taxon>
        <taxon>Rubellicoccus</taxon>
    </lineage>
</organism>
<dbReference type="Pfam" id="PF22817">
    <property type="entry name" value="ApeP-like"/>
    <property type="match status" value="1"/>
</dbReference>
<keyword evidence="2" id="KW-1185">Reference proteome</keyword>
<evidence type="ECO:0000313" key="2">
    <source>
        <dbReference type="Proteomes" id="UP001304300"/>
    </source>
</evidence>
<dbReference type="AlphaFoldDB" id="A0AAQ3QUF6"/>
<dbReference type="Gene3D" id="3.10.129.10">
    <property type="entry name" value="Hotdog Thioesterase"/>
    <property type="match status" value="1"/>
</dbReference>
<dbReference type="KEGG" id="puo:RZN69_04460"/>
<dbReference type="RefSeq" id="WP_317834850.1">
    <property type="nucleotide sequence ID" value="NZ_CP136920.1"/>
</dbReference>
<proteinExistence type="predicted"/>
<dbReference type="EMBL" id="CP136920">
    <property type="protein sequence ID" value="WOO42331.1"/>
    <property type="molecule type" value="Genomic_DNA"/>
</dbReference>
<dbReference type="InterPro" id="IPR016776">
    <property type="entry name" value="ApeP-like_dehydratase"/>
</dbReference>
<protein>
    <submittedName>
        <fullName evidence="1">Uncharacterized protein</fullName>
    </submittedName>
</protein>
<accession>A0AAQ3QUF6</accession>
<name>A0AAQ3QUF6_9BACT</name>
<dbReference type="SUPFAM" id="SSF54637">
    <property type="entry name" value="Thioesterase/thiol ester dehydrase-isomerase"/>
    <property type="match status" value="1"/>
</dbReference>
<gene>
    <name evidence="1" type="ORF">RZN69_04460</name>
</gene>
<dbReference type="InterPro" id="IPR029069">
    <property type="entry name" value="HotDog_dom_sf"/>
</dbReference>
<sequence>MSYPPPSECLPHEPPMVLLHEIKWVNDQGLSASVHLGNNDIFDSRADVPIAWAMEIIAQAAAAYVGINYRVKGYTSGRLIRASSFSANATFIPKSTKLTAMVTKIAESEMGVFLFQGSLSEGDVILAEASFTILVK</sequence>
<reference evidence="1 2" key="1">
    <citation type="submission" date="2023-10" db="EMBL/GenBank/DDBJ databases">
        <title>Rubellicoccus peritrichatus gen. nov., sp. nov., isolated from an algae of coral reef tank.</title>
        <authorList>
            <person name="Luo J."/>
        </authorList>
    </citation>
    <scope>NUCLEOTIDE SEQUENCE [LARGE SCALE GENOMIC DNA]</scope>
    <source>
        <strain evidence="1 2">CR14</strain>
    </source>
</reference>
<evidence type="ECO:0000313" key="1">
    <source>
        <dbReference type="EMBL" id="WOO42331.1"/>
    </source>
</evidence>
<dbReference type="Proteomes" id="UP001304300">
    <property type="component" value="Chromosome"/>
</dbReference>